<gene>
    <name evidence="1" type="ORF">CPB84DRAFT_1894730</name>
</gene>
<evidence type="ECO:0000313" key="1">
    <source>
        <dbReference type="EMBL" id="KAF8905066.1"/>
    </source>
</evidence>
<accession>A0A9P5TR41</accession>
<comment type="caution">
    <text evidence="1">The sequence shown here is derived from an EMBL/GenBank/DDBJ whole genome shotgun (WGS) entry which is preliminary data.</text>
</comment>
<evidence type="ECO:0000313" key="2">
    <source>
        <dbReference type="Proteomes" id="UP000724874"/>
    </source>
</evidence>
<keyword evidence="2" id="KW-1185">Reference proteome</keyword>
<protein>
    <submittedName>
        <fullName evidence="1">Uncharacterized protein</fullName>
    </submittedName>
</protein>
<proteinExistence type="predicted"/>
<dbReference type="EMBL" id="JADNYJ010000024">
    <property type="protein sequence ID" value="KAF8905066.1"/>
    <property type="molecule type" value="Genomic_DNA"/>
</dbReference>
<sequence length="201" mass="22477">MHDSQNFEFTDVPLLGPQSFVRKTSFSTFGQLMDEVVGDSALSLKIKKTEVATKDLTAFKSDTFLTEYLYDVEKVGRGMQKFTSKVGGAVDRRAPFVTCKSRTMEFALEETVGLAEAFDKTIDALADNMEGLVIQAEVNYQALHALEDQLANLQEFISYKNSSLVSAKKELLVDLWTKLRDSRKSSKIRKEPTVSQKVGTI</sequence>
<dbReference type="Proteomes" id="UP000724874">
    <property type="component" value="Unassembled WGS sequence"/>
</dbReference>
<name>A0A9P5TR41_GYMJU</name>
<dbReference type="AlphaFoldDB" id="A0A9P5TR41"/>
<reference evidence="1" key="1">
    <citation type="submission" date="2020-11" db="EMBL/GenBank/DDBJ databases">
        <authorList>
            <consortium name="DOE Joint Genome Institute"/>
            <person name="Ahrendt S."/>
            <person name="Riley R."/>
            <person name="Andreopoulos W."/>
            <person name="LaButti K."/>
            <person name="Pangilinan J."/>
            <person name="Ruiz-duenas F.J."/>
            <person name="Barrasa J.M."/>
            <person name="Sanchez-Garcia M."/>
            <person name="Camarero S."/>
            <person name="Miyauchi S."/>
            <person name="Serrano A."/>
            <person name="Linde D."/>
            <person name="Babiker R."/>
            <person name="Drula E."/>
            <person name="Ayuso-Fernandez I."/>
            <person name="Pacheco R."/>
            <person name="Padilla G."/>
            <person name="Ferreira P."/>
            <person name="Barriuso J."/>
            <person name="Kellner H."/>
            <person name="Castanera R."/>
            <person name="Alfaro M."/>
            <person name="Ramirez L."/>
            <person name="Pisabarro A.G."/>
            <person name="Kuo A."/>
            <person name="Tritt A."/>
            <person name="Lipzen A."/>
            <person name="He G."/>
            <person name="Yan M."/>
            <person name="Ng V."/>
            <person name="Cullen D."/>
            <person name="Martin F."/>
            <person name="Rosso M.-N."/>
            <person name="Henrissat B."/>
            <person name="Hibbett D."/>
            <person name="Martinez A.T."/>
            <person name="Grigoriev I.V."/>
        </authorList>
    </citation>
    <scope>NUCLEOTIDE SEQUENCE</scope>
    <source>
        <strain evidence="1">AH 44721</strain>
    </source>
</reference>
<dbReference type="OrthoDB" id="4179406at2759"/>
<organism evidence="1 2">
    <name type="scientific">Gymnopilus junonius</name>
    <name type="common">Spectacular rustgill mushroom</name>
    <name type="synonym">Gymnopilus spectabilis subsp. junonius</name>
    <dbReference type="NCBI Taxonomy" id="109634"/>
    <lineage>
        <taxon>Eukaryota</taxon>
        <taxon>Fungi</taxon>
        <taxon>Dikarya</taxon>
        <taxon>Basidiomycota</taxon>
        <taxon>Agaricomycotina</taxon>
        <taxon>Agaricomycetes</taxon>
        <taxon>Agaricomycetidae</taxon>
        <taxon>Agaricales</taxon>
        <taxon>Agaricineae</taxon>
        <taxon>Hymenogastraceae</taxon>
        <taxon>Gymnopilus</taxon>
    </lineage>
</organism>